<accession>A0ABV6G2F1</accession>
<dbReference type="InterPro" id="IPR036188">
    <property type="entry name" value="FAD/NAD-bd_sf"/>
</dbReference>
<dbReference type="SUPFAM" id="SSF51905">
    <property type="entry name" value="FAD/NAD(P)-binding domain"/>
    <property type="match status" value="1"/>
</dbReference>
<reference evidence="3 4" key="1">
    <citation type="submission" date="2024-09" db="EMBL/GenBank/DDBJ databases">
        <authorList>
            <person name="Sun Q."/>
            <person name="Mori K."/>
        </authorList>
    </citation>
    <scope>NUCLEOTIDE SEQUENCE [LARGE SCALE GENOMIC DNA]</scope>
    <source>
        <strain evidence="3 4">CCM 7415</strain>
    </source>
</reference>
<dbReference type="GO" id="GO:0016491">
    <property type="term" value="F:oxidoreductase activity"/>
    <property type="evidence" value="ECO:0007669"/>
    <property type="project" value="UniProtKB-KW"/>
</dbReference>
<dbReference type="PANTHER" id="PTHR13847:SF289">
    <property type="entry name" value="GLYCINE OXIDASE"/>
    <property type="match status" value="1"/>
</dbReference>
<sequence>MSRPEPAANAAPDTSLDTSLDADVVIVGAGIIGVCCALRLVQCDPQQRILIIDRQSPGHGASRGNAGHMATEQVFPIADASILRRLPAMLLDPTGPLRLDWRYLPHLLPWWVRLLANLRAAPFAASVAGLRALNEQSLAAWRRLLTSIGRGELLKENGSLLITESPDAREALAPLRSRMAGQQVPVEFHDGVAVRRMAPQLSAAISGGLFFPATGQCLDSLALVETLAAAAQRAGVRFEQAEVTAGRVAAQGVVLDTLGGWRLRAGRVLIANGAHAAPLVGALTGVRIPLDTERGYHLMLPREHGRLPFPVTSLERRFIMTPMESGLRLAGTVEFAGLRRPPNMQRAWQLHRLSHGLFESDLSAESASTWMGFRPSLPDSLPIIDSVRNGRVLLALGHHHLGLTQAAITAEMIARLAQAPRRPESGEALPSSTAYRLARFA</sequence>
<dbReference type="Proteomes" id="UP001589814">
    <property type="component" value="Unassembled WGS sequence"/>
</dbReference>
<name>A0ABV6G2F1_9GAMM</name>
<gene>
    <name evidence="3" type="ORF">ACFFHW_06290</name>
</gene>
<dbReference type="RefSeq" id="WP_051090956.1">
    <property type="nucleotide sequence ID" value="NZ_JBHLVX010000022.1"/>
</dbReference>
<comment type="caution">
    <text evidence="3">The sequence shown here is derived from an EMBL/GenBank/DDBJ whole genome shotgun (WGS) entry which is preliminary data.</text>
</comment>
<evidence type="ECO:0000256" key="1">
    <source>
        <dbReference type="ARBA" id="ARBA00023002"/>
    </source>
</evidence>
<proteinExistence type="predicted"/>
<dbReference type="Gene3D" id="3.50.50.60">
    <property type="entry name" value="FAD/NAD(P)-binding domain"/>
    <property type="match status" value="2"/>
</dbReference>
<dbReference type="InterPro" id="IPR006076">
    <property type="entry name" value="FAD-dep_OxRdtase"/>
</dbReference>
<dbReference type="Pfam" id="PF01266">
    <property type="entry name" value="DAO"/>
    <property type="match status" value="1"/>
</dbReference>
<keyword evidence="1 3" id="KW-0560">Oxidoreductase</keyword>
<evidence type="ECO:0000313" key="4">
    <source>
        <dbReference type="Proteomes" id="UP001589814"/>
    </source>
</evidence>
<protein>
    <submittedName>
        <fullName evidence="3">NAD(P)/FAD-dependent oxidoreductase</fullName>
        <ecNumber evidence="3">1.-.-.-</ecNumber>
    </submittedName>
</protein>
<organism evidence="3 4">
    <name type="scientific">Kushneria aurantia</name>
    <dbReference type="NCBI Taxonomy" id="504092"/>
    <lineage>
        <taxon>Bacteria</taxon>
        <taxon>Pseudomonadati</taxon>
        <taxon>Pseudomonadota</taxon>
        <taxon>Gammaproteobacteria</taxon>
        <taxon>Oceanospirillales</taxon>
        <taxon>Halomonadaceae</taxon>
        <taxon>Kushneria</taxon>
    </lineage>
</organism>
<dbReference type="EC" id="1.-.-.-" evidence="3"/>
<evidence type="ECO:0000313" key="3">
    <source>
        <dbReference type="EMBL" id="MFC0267606.1"/>
    </source>
</evidence>
<keyword evidence="4" id="KW-1185">Reference proteome</keyword>
<dbReference type="EMBL" id="JBHLVX010000022">
    <property type="protein sequence ID" value="MFC0267606.1"/>
    <property type="molecule type" value="Genomic_DNA"/>
</dbReference>
<feature type="domain" description="FAD dependent oxidoreductase" evidence="2">
    <location>
        <begin position="23"/>
        <end position="416"/>
    </location>
</feature>
<evidence type="ECO:0000259" key="2">
    <source>
        <dbReference type="Pfam" id="PF01266"/>
    </source>
</evidence>
<dbReference type="Gene3D" id="3.30.9.10">
    <property type="entry name" value="D-Amino Acid Oxidase, subunit A, domain 2"/>
    <property type="match status" value="1"/>
</dbReference>
<dbReference type="PANTHER" id="PTHR13847">
    <property type="entry name" value="SARCOSINE DEHYDROGENASE-RELATED"/>
    <property type="match status" value="1"/>
</dbReference>
<dbReference type="SUPFAM" id="SSF54373">
    <property type="entry name" value="FAD-linked reductases, C-terminal domain"/>
    <property type="match status" value="1"/>
</dbReference>